<dbReference type="EMBL" id="LSRX01000644">
    <property type="protein sequence ID" value="OLP91902.1"/>
    <property type="molecule type" value="Genomic_DNA"/>
</dbReference>
<comment type="caution">
    <text evidence="2">The sequence shown here is derived from an EMBL/GenBank/DDBJ whole genome shotgun (WGS) entry which is preliminary data.</text>
</comment>
<dbReference type="PROSITE" id="PS50012">
    <property type="entry name" value="RCC1_3"/>
    <property type="match status" value="3"/>
</dbReference>
<gene>
    <name evidence="2" type="primary">UVR8</name>
    <name evidence="2" type="ORF">AK812_SmicGene26350</name>
</gene>
<dbReference type="SUPFAM" id="SSF50985">
    <property type="entry name" value="RCC1/BLIP-II"/>
    <property type="match status" value="1"/>
</dbReference>
<accession>A0A1Q9D9M3</accession>
<dbReference type="InterPro" id="IPR009091">
    <property type="entry name" value="RCC1/BLIP-II"/>
</dbReference>
<feature type="repeat" description="RCC1" evidence="1">
    <location>
        <begin position="184"/>
        <end position="222"/>
    </location>
</feature>
<dbReference type="InterPro" id="IPR000408">
    <property type="entry name" value="Reg_chr_condens"/>
</dbReference>
<dbReference type="PANTHER" id="PTHR45982:SF1">
    <property type="entry name" value="REGULATOR OF CHROMOSOME CONDENSATION"/>
    <property type="match status" value="1"/>
</dbReference>
<protein>
    <submittedName>
        <fullName evidence="2">Ultraviolet-B receptor UVR8</fullName>
    </submittedName>
</protein>
<evidence type="ECO:0000313" key="2">
    <source>
        <dbReference type="EMBL" id="OLP91902.1"/>
    </source>
</evidence>
<dbReference type="OrthoDB" id="437994at2759"/>
<sequence length="565" mass="60368">MALRLLDDTNHYVTPQDVYNLLLLGHQVRRIDWAKDVLPFLGWRMLQSNAVAGFGFSTWAISEAGQLACFGRHSYSLPPDLGPVVTVAAGLQHTCAVKETGELVCFGNNRYGPGPCRVPRDLGPVVAVAAGFDHTCAVKASGELVCFGYNDYGQCHQCGVPPDLAPVVAVAAGSRHTCVVKATGELVCFGNREHGECDVPSDLGPVVAVAAGAWHTCAVKATGELVCFGDNRVGQCDVPRDLGPVVAVAAGNVHTCAVKASGELVCFGDNKYGQCDVPPDLGPVVAVAAGCGYTCAVKTSGELVCFGYNENGQCDVPPGFKVRLAPQSIGTPTPDPTQEVLQHVHHSEPAADISEEEGAAIVAEQEASWIEHNIGSGWHGDDLQPQMPQMPAGLTRLVQLALSRSHPQLDAYLEQSPALQPYRQALPSGAKVFMEPWCFRAIRGHLSTLRHRSCDIFVAANLEEEVRRVVLQVKRSLRVMWRHSRDIGFAGEDGEVVVVSRSFLNIPATTLRNPSSVTQSTTEARTRQGFHGCADSQLTPAAGLVQPRGREMQVAACNRDGSGET</sequence>
<reference evidence="2 3" key="1">
    <citation type="submission" date="2016-02" db="EMBL/GenBank/DDBJ databases">
        <title>Genome analysis of coral dinoflagellate symbionts highlights evolutionary adaptations to a symbiotic lifestyle.</title>
        <authorList>
            <person name="Aranda M."/>
            <person name="Li Y."/>
            <person name="Liew Y.J."/>
            <person name="Baumgarten S."/>
            <person name="Simakov O."/>
            <person name="Wilson M."/>
            <person name="Piel J."/>
            <person name="Ashoor H."/>
            <person name="Bougouffa S."/>
            <person name="Bajic V.B."/>
            <person name="Ryu T."/>
            <person name="Ravasi T."/>
            <person name="Bayer T."/>
            <person name="Micklem G."/>
            <person name="Kim H."/>
            <person name="Bhak J."/>
            <person name="Lajeunesse T.C."/>
            <person name="Voolstra C.R."/>
        </authorList>
    </citation>
    <scope>NUCLEOTIDE SEQUENCE [LARGE SCALE GENOMIC DNA]</scope>
    <source>
        <strain evidence="2 3">CCMP2467</strain>
    </source>
</reference>
<dbReference type="PANTHER" id="PTHR45982">
    <property type="entry name" value="REGULATOR OF CHROMOSOME CONDENSATION"/>
    <property type="match status" value="1"/>
</dbReference>
<dbReference type="Pfam" id="PF13540">
    <property type="entry name" value="RCC1_2"/>
    <property type="match status" value="6"/>
</dbReference>
<keyword evidence="3" id="KW-1185">Reference proteome</keyword>
<dbReference type="Proteomes" id="UP000186817">
    <property type="component" value="Unassembled WGS sequence"/>
</dbReference>
<keyword evidence="2" id="KW-0675">Receptor</keyword>
<proteinExistence type="predicted"/>
<dbReference type="InterPro" id="IPR051553">
    <property type="entry name" value="Ran_GTPase-activating"/>
</dbReference>
<organism evidence="2 3">
    <name type="scientific">Symbiodinium microadriaticum</name>
    <name type="common">Dinoflagellate</name>
    <name type="synonym">Zooxanthella microadriatica</name>
    <dbReference type="NCBI Taxonomy" id="2951"/>
    <lineage>
        <taxon>Eukaryota</taxon>
        <taxon>Sar</taxon>
        <taxon>Alveolata</taxon>
        <taxon>Dinophyceae</taxon>
        <taxon>Suessiales</taxon>
        <taxon>Symbiodiniaceae</taxon>
        <taxon>Symbiodinium</taxon>
    </lineage>
</organism>
<dbReference type="GO" id="GO:0005085">
    <property type="term" value="F:guanyl-nucleotide exchange factor activity"/>
    <property type="evidence" value="ECO:0007669"/>
    <property type="project" value="TreeGrafter"/>
</dbReference>
<feature type="repeat" description="RCC1" evidence="1">
    <location>
        <begin position="223"/>
        <end position="261"/>
    </location>
</feature>
<dbReference type="AlphaFoldDB" id="A0A1Q9D9M3"/>
<evidence type="ECO:0000313" key="3">
    <source>
        <dbReference type="Proteomes" id="UP000186817"/>
    </source>
</evidence>
<evidence type="ECO:0000256" key="1">
    <source>
        <dbReference type="PROSITE-ProRule" id="PRU00235"/>
    </source>
</evidence>
<dbReference type="GO" id="GO:0005737">
    <property type="term" value="C:cytoplasm"/>
    <property type="evidence" value="ECO:0007669"/>
    <property type="project" value="TreeGrafter"/>
</dbReference>
<feature type="repeat" description="RCC1" evidence="1">
    <location>
        <begin position="142"/>
        <end position="183"/>
    </location>
</feature>
<name>A0A1Q9D9M3_SYMMI</name>
<dbReference type="Gene3D" id="2.130.10.30">
    <property type="entry name" value="Regulator of chromosome condensation 1/beta-lactamase-inhibitor protein II"/>
    <property type="match status" value="2"/>
</dbReference>